<reference evidence="3 4" key="2">
    <citation type="submission" date="2018-11" db="EMBL/GenBank/DDBJ databases">
        <authorList>
            <consortium name="Pathogen Informatics"/>
        </authorList>
    </citation>
    <scope>NUCLEOTIDE SEQUENCE [LARGE SCALE GENOMIC DNA]</scope>
</reference>
<dbReference type="AlphaFoldDB" id="A0A0M3KDL5"/>
<accession>A0A0M3KDL5</accession>
<keyword evidence="2" id="KW-0732">Signal</keyword>
<feature type="region of interest" description="Disordered" evidence="1">
    <location>
        <begin position="33"/>
        <end position="72"/>
    </location>
</feature>
<protein>
    <submittedName>
        <fullName evidence="5">Secreted protein</fullName>
    </submittedName>
</protein>
<organism evidence="5">
    <name type="scientific">Anisakis simplex</name>
    <name type="common">Herring worm</name>
    <dbReference type="NCBI Taxonomy" id="6269"/>
    <lineage>
        <taxon>Eukaryota</taxon>
        <taxon>Metazoa</taxon>
        <taxon>Ecdysozoa</taxon>
        <taxon>Nematoda</taxon>
        <taxon>Chromadorea</taxon>
        <taxon>Rhabditida</taxon>
        <taxon>Spirurina</taxon>
        <taxon>Ascaridomorpha</taxon>
        <taxon>Ascaridoidea</taxon>
        <taxon>Anisakidae</taxon>
        <taxon>Anisakis</taxon>
        <taxon>Anisakis simplex complex</taxon>
    </lineage>
</organism>
<feature type="compositionally biased region" description="Polar residues" evidence="1">
    <location>
        <begin position="33"/>
        <end position="64"/>
    </location>
</feature>
<dbReference type="Proteomes" id="UP000267096">
    <property type="component" value="Unassembled WGS sequence"/>
</dbReference>
<name>A0A0M3KDL5_ANISI</name>
<dbReference type="EMBL" id="UYRR01035551">
    <property type="protein sequence ID" value="VDK64907.1"/>
    <property type="molecule type" value="Genomic_DNA"/>
</dbReference>
<evidence type="ECO:0000256" key="1">
    <source>
        <dbReference type="SAM" id="MobiDB-lite"/>
    </source>
</evidence>
<feature type="signal peptide" evidence="2">
    <location>
        <begin position="1"/>
        <end position="21"/>
    </location>
</feature>
<sequence>MGRFVAPSIVLLAATMSFSLQAKLANATGQVGNKLPSNAPAQVQNSGQNQAGSLASSNDTAPNDRSSELPTDLASAIASPLLDYEEDVELSNPLPPCRSTHEILRIRPDRPFIFKPQSADHMVRIPTESETMEWVLSM</sequence>
<proteinExistence type="predicted"/>
<evidence type="ECO:0000313" key="5">
    <source>
        <dbReference type="WBParaSite" id="ASIM_0001906801-mRNA-1"/>
    </source>
</evidence>
<feature type="chain" id="PRO_5043121436" evidence="2">
    <location>
        <begin position="22"/>
        <end position="138"/>
    </location>
</feature>
<evidence type="ECO:0000313" key="3">
    <source>
        <dbReference type="EMBL" id="VDK64907.1"/>
    </source>
</evidence>
<reference evidence="5" key="1">
    <citation type="submission" date="2017-02" db="UniProtKB">
        <authorList>
            <consortium name="WormBaseParasite"/>
        </authorList>
    </citation>
    <scope>IDENTIFICATION</scope>
</reference>
<gene>
    <name evidence="3" type="ORF">ASIM_LOCUS18463</name>
</gene>
<evidence type="ECO:0000313" key="4">
    <source>
        <dbReference type="Proteomes" id="UP000267096"/>
    </source>
</evidence>
<keyword evidence="4" id="KW-1185">Reference proteome</keyword>
<dbReference type="WBParaSite" id="ASIM_0001906801-mRNA-1">
    <property type="protein sequence ID" value="ASIM_0001906801-mRNA-1"/>
    <property type="gene ID" value="ASIM_0001906801"/>
</dbReference>
<evidence type="ECO:0000256" key="2">
    <source>
        <dbReference type="SAM" id="SignalP"/>
    </source>
</evidence>